<dbReference type="PANTHER" id="PTHR45138">
    <property type="entry name" value="REGULATORY COMPONENTS OF SENSORY TRANSDUCTION SYSTEM"/>
    <property type="match status" value="1"/>
</dbReference>
<dbReference type="GO" id="GO:0052621">
    <property type="term" value="F:diguanylate cyclase activity"/>
    <property type="evidence" value="ECO:0007669"/>
    <property type="project" value="TreeGrafter"/>
</dbReference>
<dbReference type="SMART" id="SM00267">
    <property type="entry name" value="GGDEF"/>
    <property type="match status" value="1"/>
</dbReference>
<keyword evidence="1" id="KW-0472">Membrane</keyword>
<dbReference type="InterPro" id="IPR000160">
    <property type="entry name" value="GGDEF_dom"/>
</dbReference>
<dbReference type="EMBL" id="DXBU01000179">
    <property type="protein sequence ID" value="HIZ23704.1"/>
    <property type="molecule type" value="Genomic_DNA"/>
</dbReference>
<feature type="transmembrane region" description="Helical" evidence="1">
    <location>
        <begin position="122"/>
        <end position="139"/>
    </location>
</feature>
<dbReference type="AlphaFoldDB" id="A0A9D2DVF4"/>
<feature type="transmembrane region" description="Helical" evidence="1">
    <location>
        <begin position="146"/>
        <end position="163"/>
    </location>
</feature>
<evidence type="ECO:0000259" key="2">
    <source>
        <dbReference type="PROSITE" id="PS50887"/>
    </source>
</evidence>
<dbReference type="InterPro" id="IPR029787">
    <property type="entry name" value="Nucleotide_cyclase"/>
</dbReference>
<dbReference type="SUPFAM" id="SSF55073">
    <property type="entry name" value="Nucleotide cyclase"/>
    <property type="match status" value="1"/>
</dbReference>
<dbReference type="PANTHER" id="PTHR45138:SF9">
    <property type="entry name" value="DIGUANYLATE CYCLASE DGCM-RELATED"/>
    <property type="match status" value="1"/>
</dbReference>
<feature type="transmembrane region" description="Helical" evidence="1">
    <location>
        <begin position="96"/>
        <end position="116"/>
    </location>
</feature>
<name>A0A9D2DVF4_9FIRM</name>
<gene>
    <name evidence="3" type="ORF">IAA21_13100</name>
</gene>
<evidence type="ECO:0000313" key="3">
    <source>
        <dbReference type="EMBL" id="HIZ23704.1"/>
    </source>
</evidence>
<organism evidence="3 4">
    <name type="scientific">Candidatus Blautia faecigallinarum</name>
    <dbReference type="NCBI Taxonomy" id="2838488"/>
    <lineage>
        <taxon>Bacteria</taxon>
        <taxon>Bacillati</taxon>
        <taxon>Bacillota</taxon>
        <taxon>Clostridia</taxon>
        <taxon>Lachnospirales</taxon>
        <taxon>Lachnospiraceae</taxon>
        <taxon>Blautia</taxon>
    </lineage>
</organism>
<reference evidence="3" key="2">
    <citation type="submission" date="2021-04" db="EMBL/GenBank/DDBJ databases">
        <authorList>
            <person name="Gilroy R."/>
        </authorList>
    </citation>
    <scope>NUCLEOTIDE SEQUENCE</scope>
    <source>
        <strain evidence="3">14324</strain>
    </source>
</reference>
<dbReference type="Gene3D" id="3.30.70.270">
    <property type="match status" value="1"/>
</dbReference>
<dbReference type="GO" id="GO:0005886">
    <property type="term" value="C:plasma membrane"/>
    <property type="evidence" value="ECO:0007669"/>
    <property type="project" value="TreeGrafter"/>
</dbReference>
<keyword evidence="1" id="KW-1133">Transmembrane helix</keyword>
<dbReference type="GO" id="GO:1902201">
    <property type="term" value="P:negative regulation of bacterial-type flagellum-dependent cell motility"/>
    <property type="evidence" value="ECO:0007669"/>
    <property type="project" value="TreeGrafter"/>
</dbReference>
<reference evidence="3" key="1">
    <citation type="journal article" date="2021" name="PeerJ">
        <title>Extensive microbial diversity within the chicken gut microbiome revealed by metagenomics and culture.</title>
        <authorList>
            <person name="Gilroy R."/>
            <person name="Ravi A."/>
            <person name="Getino M."/>
            <person name="Pursley I."/>
            <person name="Horton D.L."/>
            <person name="Alikhan N.F."/>
            <person name="Baker D."/>
            <person name="Gharbi K."/>
            <person name="Hall N."/>
            <person name="Watson M."/>
            <person name="Adriaenssens E.M."/>
            <person name="Foster-Nyarko E."/>
            <person name="Jarju S."/>
            <person name="Secka A."/>
            <person name="Antonio M."/>
            <person name="Oren A."/>
            <person name="Chaudhuri R.R."/>
            <person name="La Ragione R."/>
            <person name="Hildebrand F."/>
            <person name="Pallen M.J."/>
        </authorList>
    </citation>
    <scope>NUCLEOTIDE SEQUENCE</scope>
    <source>
        <strain evidence="3">14324</strain>
    </source>
</reference>
<feature type="transmembrane region" description="Helical" evidence="1">
    <location>
        <begin position="28"/>
        <end position="49"/>
    </location>
</feature>
<dbReference type="PROSITE" id="PS50887">
    <property type="entry name" value="GGDEF"/>
    <property type="match status" value="1"/>
</dbReference>
<dbReference type="Pfam" id="PF00990">
    <property type="entry name" value="GGDEF"/>
    <property type="match status" value="1"/>
</dbReference>
<sequence length="394" mass="45661">MKKIETIKMTREQEMAFKKKTAGRTGKYFWTALVFCACFQIYNICYTLQYTDFLLHTRPSRVYMCLYAALLSACLLMGILAAVWTFGKKGYEHRLLNLYMIFGCALVFWSVCLSIYDHRVSDNISIFVTSVVYVAGLLYMSPKISIPLYVISEIVLVTGIAMIEKNKAGDDYGSYVNSIALVIIAIFLSVYRWQQTRQEFLTNLLLEEKNREIMEQTEKLNFIAHHDTLTGIWNRNYLEQWKEKYFLSPAKERAVAVFMADIDHFKHYNDRFGHVLGDECLKRVAQTLKETGKEKGFLFRFGGEEFLYVLEGPQKDESRRLAEQMCTAVVEEKISSGMEEEGKEYVTVSIGYTEGVMRTDEEFRSLLRKADQALYYVKNSGRNRAAAYEELPEK</sequence>
<protein>
    <submittedName>
        <fullName evidence="3">GGDEF domain-containing protein</fullName>
    </submittedName>
</protein>
<evidence type="ECO:0000313" key="4">
    <source>
        <dbReference type="Proteomes" id="UP000824041"/>
    </source>
</evidence>
<dbReference type="FunFam" id="3.30.70.270:FF:000001">
    <property type="entry name" value="Diguanylate cyclase domain protein"/>
    <property type="match status" value="1"/>
</dbReference>
<dbReference type="GO" id="GO:0043709">
    <property type="term" value="P:cell adhesion involved in single-species biofilm formation"/>
    <property type="evidence" value="ECO:0007669"/>
    <property type="project" value="TreeGrafter"/>
</dbReference>
<comment type="caution">
    <text evidence="3">The sequence shown here is derived from an EMBL/GenBank/DDBJ whole genome shotgun (WGS) entry which is preliminary data.</text>
</comment>
<evidence type="ECO:0000256" key="1">
    <source>
        <dbReference type="SAM" id="Phobius"/>
    </source>
</evidence>
<dbReference type="Proteomes" id="UP000824041">
    <property type="component" value="Unassembled WGS sequence"/>
</dbReference>
<dbReference type="CDD" id="cd01949">
    <property type="entry name" value="GGDEF"/>
    <property type="match status" value="1"/>
</dbReference>
<dbReference type="NCBIfam" id="TIGR00254">
    <property type="entry name" value="GGDEF"/>
    <property type="match status" value="1"/>
</dbReference>
<dbReference type="InterPro" id="IPR050469">
    <property type="entry name" value="Diguanylate_Cyclase"/>
</dbReference>
<keyword evidence="1" id="KW-0812">Transmembrane</keyword>
<feature type="transmembrane region" description="Helical" evidence="1">
    <location>
        <begin position="61"/>
        <end position="84"/>
    </location>
</feature>
<dbReference type="InterPro" id="IPR043128">
    <property type="entry name" value="Rev_trsase/Diguanyl_cyclase"/>
</dbReference>
<feature type="domain" description="GGDEF" evidence="2">
    <location>
        <begin position="253"/>
        <end position="390"/>
    </location>
</feature>
<feature type="transmembrane region" description="Helical" evidence="1">
    <location>
        <begin position="175"/>
        <end position="193"/>
    </location>
</feature>
<accession>A0A9D2DVF4</accession>
<proteinExistence type="predicted"/>